<proteinExistence type="predicted"/>
<keyword evidence="2" id="KW-1185">Reference proteome</keyword>
<evidence type="ECO:0000313" key="2">
    <source>
        <dbReference type="Proteomes" id="UP000186705"/>
    </source>
</evidence>
<dbReference type="Pfam" id="PF15980">
    <property type="entry name" value="ComGF"/>
    <property type="match status" value="1"/>
</dbReference>
<accession>A0A1U7NMG5</accession>
<dbReference type="InterPro" id="IPR016977">
    <property type="entry name" value="ComGF"/>
</dbReference>
<evidence type="ECO:0000313" key="1">
    <source>
        <dbReference type="EMBL" id="OLU46387.1"/>
    </source>
</evidence>
<evidence type="ECO:0008006" key="3">
    <source>
        <dbReference type="Google" id="ProtNLM"/>
    </source>
</evidence>
<organism evidence="1 2">
    <name type="scientific">Dubosiella newyorkensis</name>
    <dbReference type="NCBI Taxonomy" id="1862672"/>
    <lineage>
        <taxon>Bacteria</taxon>
        <taxon>Bacillati</taxon>
        <taxon>Bacillota</taxon>
        <taxon>Erysipelotrichia</taxon>
        <taxon>Erysipelotrichales</taxon>
        <taxon>Erysipelotrichaceae</taxon>
        <taxon>Dubosiella</taxon>
    </lineage>
</organism>
<comment type="caution">
    <text evidence="1">The sequence shown here is derived from an EMBL/GenBank/DDBJ whole genome shotgun (WGS) entry which is preliminary data.</text>
</comment>
<protein>
    <recommendedName>
        <fullName evidence="3">Competence protein ComGF</fullName>
    </recommendedName>
</protein>
<name>A0A1U7NMG5_9FIRM</name>
<dbReference type="EMBL" id="MPKA01000065">
    <property type="protein sequence ID" value="OLU46387.1"/>
    <property type="molecule type" value="Genomic_DNA"/>
</dbReference>
<gene>
    <name evidence="1" type="ORF">BO225_06365</name>
</gene>
<dbReference type="STRING" id="1862672.BO225_06365"/>
<reference evidence="1 2" key="1">
    <citation type="submission" date="2016-11" db="EMBL/GenBank/DDBJ databases">
        <title>Description of two novel members of the family Erysipelotrichaceae: Ileibacterium lipovorans gen. nov., sp. nov. and Dubosiella newyorkensis, gen. nov., sp. nov.</title>
        <authorList>
            <person name="Cox L.M."/>
            <person name="Sohn J."/>
            <person name="Tyrrell K.L."/>
            <person name="Citron D.M."/>
            <person name="Lawson P.A."/>
            <person name="Patel N.B."/>
            <person name="Iizumi T."/>
            <person name="Perez-Perez G.I."/>
            <person name="Goldstein E.J."/>
            <person name="Blaser M.J."/>
        </authorList>
    </citation>
    <scope>NUCLEOTIDE SEQUENCE [LARGE SCALE GENOMIC DNA]</scope>
    <source>
        <strain evidence="1 2">NYU-BL-A4</strain>
    </source>
</reference>
<dbReference type="AlphaFoldDB" id="A0A1U7NMG5"/>
<dbReference type="Proteomes" id="UP000186705">
    <property type="component" value="Unassembled WGS sequence"/>
</dbReference>
<sequence length="120" mass="14043">MIEALFSLLVVSLLIGLLSGFMQVASQIVKNHRDSQREFLVLQLRSFLAPASSIRVDQGALEATIFHQSYRIEQDRDRLIKRGGYEILLENVEKVVFYEEEDKIYISIDKEEFQVFQRLY</sequence>